<feature type="transmembrane region" description="Helical" evidence="1">
    <location>
        <begin position="100"/>
        <end position="121"/>
    </location>
</feature>
<feature type="transmembrane region" description="Helical" evidence="1">
    <location>
        <begin position="127"/>
        <end position="149"/>
    </location>
</feature>
<keyword evidence="1" id="KW-0472">Membrane</keyword>
<accession>A0A832X626</accession>
<dbReference type="AlphaFoldDB" id="A0A832X626"/>
<feature type="transmembrane region" description="Helical" evidence="1">
    <location>
        <begin position="65"/>
        <end position="88"/>
    </location>
</feature>
<evidence type="ECO:0000256" key="1">
    <source>
        <dbReference type="SAM" id="Phobius"/>
    </source>
</evidence>
<proteinExistence type="predicted"/>
<reference evidence="2 3" key="1">
    <citation type="journal article" name="Nat. Commun.">
        <title>Undinarchaeota illuminate DPANN phylogeny and the impact of gene transfer on archaeal evolution.</title>
        <authorList>
            <person name="Dombrowski N."/>
            <person name="Williams T.A."/>
            <person name="Sun J."/>
            <person name="Woodcroft B.J."/>
            <person name="Lee J.H."/>
            <person name="Minh B.Q."/>
            <person name="Rinke C."/>
            <person name="Spang A."/>
        </authorList>
    </citation>
    <scope>NUCLEOTIDE SEQUENCE [LARGE SCALE GENOMIC DNA]</scope>
    <source>
        <strain evidence="2">MAG_bin1129</strain>
    </source>
</reference>
<keyword evidence="1" id="KW-0812">Transmembrane</keyword>
<keyword evidence="1" id="KW-1133">Transmembrane helix</keyword>
<protein>
    <submittedName>
        <fullName evidence="2">Uncharacterized protein</fullName>
    </submittedName>
</protein>
<dbReference type="EMBL" id="DVAB01000023">
    <property type="protein sequence ID" value="HIK00425.1"/>
    <property type="molecule type" value="Genomic_DNA"/>
</dbReference>
<feature type="transmembrane region" description="Helical" evidence="1">
    <location>
        <begin position="12"/>
        <end position="45"/>
    </location>
</feature>
<dbReference type="Proteomes" id="UP000646946">
    <property type="component" value="Unassembled WGS sequence"/>
</dbReference>
<organism evidence="2 3">
    <name type="scientific">Candidatus Naiadarchaeum limnaeum</name>
    <dbReference type="NCBI Taxonomy" id="2756139"/>
    <lineage>
        <taxon>Archaea</taxon>
        <taxon>Candidatus Undinarchaeota</taxon>
        <taxon>Candidatus Undinarchaeia</taxon>
        <taxon>Candidatus Naiadarchaeales</taxon>
        <taxon>Candidatus Naiadarchaeaceae</taxon>
        <taxon>Candidatus Naiadarchaeum</taxon>
    </lineage>
</organism>
<name>A0A832X626_9ARCH</name>
<gene>
    <name evidence="2" type="ORF">H1016_02690</name>
</gene>
<feature type="transmembrane region" description="Helical" evidence="1">
    <location>
        <begin position="161"/>
        <end position="183"/>
    </location>
</feature>
<keyword evidence="3" id="KW-1185">Reference proteome</keyword>
<evidence type="ECO:0000313" key="2">
    <source>
        <dbReference type="EMBL" id="HIK00425.1"/>
    </source>
</evidence>
<comment type="caution">
    <text evidence="2">The sequence shown here is derived from an EMBL/GenBank/DDBJ whole genome shotgun (WGS) entry which is preliminary data.</text>
</comment>
<evidence type="ECO:0000313" key="3">
    <source>
        <dbReference type="Proteomes" id="UP000646946"/>
    </source>
</evidence>
<sequence>MKEKSFIKISSAIELIGLIAIFVIPVLFGIKSALSVSAIILLVTFSRSTPFSRNMLLGFHSFLTLVGGHMFGWQAGALVGILSTILIWRMSKILGGSYPLPMLTIYDSVYLTALGIFGAFIPVENFVLFGMIGIIVGKYIGGNIVKAFFSPEPLIKHIMLSFLNLSVNYFLLTSFAATVISVFG</sequence>